<evidence type="ECO:0000313" key="2">
    <source>
        <dbReference type="EMBL" id="OPJ57295.1"/>
    </source>
</evidence>
<feature type="transmembrane region" description="Helical" evidence="1">
    <location>
        <begin position="5"/>
        <end position="24"/>
    </location>
</feature>
<evidence type="ECO:0000256" key="1">
    <source>
        <dbReference type="SAM" id="Phobius"/>
    </source>
</evidence>
<dbReference type="STRING" id="29349.CLOTH_05780"/>
<keyword evidence="1" id="KW-0812">Transmembrane</keyword>
<evidence type="ECO:0000313" key="3">
    <source>
        <dbReference type="Proteomes" id="UP000190140"/>
    </source>
</evidence>
<protein>
    <recommendedName>
        <fullName evidence="4">VanZ like family protein</fullName>
    </recommendedName>
</protein>
<feature type="transmembrane region" description="Helical" evidence="1">
    <location>
        <begin position="88"/>
        <end position="105"/>
    </location>
</feature>
<gene>
    <name evidence="2" type="ORF">CLOTH_05780</name>
</gene>
<proteinExistence type="predicted"/>
<dbReference type="EMBL" id="MZGW01000001">
    <property type="protein sequence ID" value="OPJ57295.1"/>
    <property type="molecule type" value="Genomic_DNA"/>
</dbReference>
<dbReference type="Pfam" id="PF09997">
    <property type="entry name" value="DUF2238"/>
    <property type="match status" value="1"/>
</dbReference>
<keyword evidence="3" id="KW-1185">Reference proteome</keyword>
<keyword evidence="1" id="KW-0472">Membrane</keyword>
<dbReference type="RefSeq" id="WP_079411015.1">
    <property type="nucleotide sequence ID" value="NZ_MZGW01000001.1"/>
</dbReference>
<feature type="transmembrane region" description="Helical" evidence="1">
    <location>
        <begin position="30"/>
        <end position="47"/>
    </location>
</feature>
<feature type="transmembrane region" description="Helical" evidence="1">
    <location>
        <begin position="153"/>
        <end position="172"/>
    </location>
</feature>
<sequence length="182" mass="21069">MNRNLIIYICLSLILYSLVGLFISGEYLESLGALVIVILNILILYITKSKGMYIKFYGVELVLVLSVFHSFLGKFMNLYKTIEWWDKFLHAYGTFSVTLLLLSFLHFKSSNLLSLFIIVYSLGSSLGVMFEVFEYILDIVMKTKSQHGLDDTMLDLILNNLGSFLAALMYLYKDFIYRRRIC</sequence>
<dbReference type="AlphaFoldDB" id="A0A1V4ICE4"/>
<keyword evidence="1" id="KW-1133">Transmembrane helix</keyword>
<reference evidence="2 3" key="1">
    <citation type="submission" date="2017-03" db="EMBL/GenBank/DDBJ databases">
        <title>Genome sequence of Clostridium thermoalcaliphilum DSM 7309.</title>
        <authorList>
            <person name="Poehlein A."/>
            <person name="Daniel R."/>
        </authorList>
    </citation>
    <scope>NUCLEOTIDE SEQUENCE [LARGE SCALE GENOMIC DNA]</scope>
    <source>
        <strain evidence="2 3">DSM 7309</strain>
    </source>
</reference>
<feature type="transmembrane region" description="Helical" evidence="1">
    <location>
        <begin position="112"/>
        <end position="133"/>
    </location>
</feature>
<comment type="caution">
    <text evidence="2">The sequence shown here is derived from an EMBL/GenBank/DDBJ whole genome shotgun (WGS) entry which is preliminary data.</text>
</comment>
<organism evidence="2 3">
    <name type="scientific">Alkalithermobacter paradoxus</name>
    <dbReference type="NCBI Taxonomy" id="29349"/>
    <lineage>
        <taxon>Bacteria</taxon>
        <taxon>Bacillati</taxon>
        <taxon>Bacillota</taxon>
        <taxon>Clostridia</taxon>
        <taxon>Peptostreptococcales</taxon>
        <taxon>Tepidibacteraceae</taxon>
        <taxon>Alkalithermobacter</taxon>
    </lineage>
</organism>
<dbReference type="Proteomes" id="UP000190140">
    <property type="component" value="Unassembled WGS sequence"/>
</dbReference>
<name>A0A1V4ICE4_9FIRM</name>
<evidence type="ECO:0008006" key="4">
    <source>
        <dbReference type="Google" id="ProtNLM"/>
    </source>
</evidence>
<accession>A0A1V4ICE4</accession>
<dbReference type="InterPro" id="IPR014509">
    <property type="entry name" value="YjdF-like"/>
</dbReference>
<feature type="transmembrane region" description="Helical" evidence="1">
    <location>
        <begin position="54"/>
        <end position="76"/>
    </location>
</feature>
<dbReference type="OrthoDB" id="2942551at2"/>